<dbReference type="HOGENOM" id="CLU_018354_10_1_1"/>
<evidence type="ECO:0000256" key="6">
    <source>
        <dbReference type="SAM" id="MobiDB-lite"/>
    </source>
</evidence>
<evidence type="ECO:0000313" key="9">
    <source>
        <dbReference type="Proteomes" id="UP000053758"/>
    </source>
</evidence>
<accession>A0A081CI90</accession>
<dbReference type="Proteomes" id="UP000053758">
    <property type="component" value="Unassembled WGS sequence"/>
</dbReference>
<keyword evidence="9" id="KW-1185">Reference proteome</keyword>
<dbReference type="InterPro" id="IPR036318">
    <property type="entry name" value="FAD-bd_PCMH-like_sf"/>
</dbReference>
<dbReference type="Gene3D" id="3.30.465.10">
    <property type="match status" value="1"/>
</dbReference>
<feature type="region of interest" description="Disordered" evidence="6">
    <location>
        <begin position="677"/>
        <end position="704"/>
    </location>
</feature>
<sequence length="704" mass="77094">MKPRLGVELGVEALPKKRAEGRRAAASTRTSKRGSRRFPTIWHACAGFENELPRGPPSPSPSPSSEPLLAFTYLQAGLPPPRRHHACYSSSQQHPVLGASLSLRPSTIEAPSHLRLRACLDSFIPMRWRLAGLAASLLILWPSQIDARDAIPRTAPKTRLQACLANAGIDIVAADISSPDLYFQASASDNVVFHYNPTLIAYPHSASQVQQAVLCASEFTDAPIAARSGGHSFAAYGSGGMDGSVIVDLANLSNVTSHPDKALVEVGPGARLGDVVKGLWSQHDAHRAMSTGTCAAVGVGGLSLCGGFGPMSRKWGLTTDNILEADLVLANGSLVTASEHQNTDILWALRGSGSFFGIVTRFVFRSHDASPPVVSFEFRWTPSLDSVDNALSVMTAVQALALEPNLSNDLGLHVQLRKPSRSDPQPSHQRPTTIEVKGIYLGPAHQWSALEARLRQLLASHSAPGPDLQKVKLLTYLELMQDWDDFGKGEHKLDTEAIHKQHNNFVTKSAVTLERDRGFDPAALRQLFQYIWDTSLTAGQQAQLADGKTTFWAWNIYFELFGGGRPAHAQPRAKELSSFPHRDGLWLIQIAVGTASFLELAHSGHEYARQLATRVYRAIDDSRIGRGGYSCYVDAELEEHEWKHLYYGSSIHRLENLKMQLDPYNLFRNPQSLGSQAEIQARRRASRHRDTLDVQDGASGPRRL</sequence>
<proteinExistence type="inferred from homology"/>
<evidence type="ECO:0000313" key="8">
    <source>
        <dbReference type="EMBL" id="GAK66386.1"/>
    </source>
</evidence>
<keyword evidence="4" id="KW-0274">FAD</keyword>
<dbReference type="Pfam" id="PF01565">
    <property type="entry name" value="FAD_binding_4"/>
    <property type="match status" value="1"/>
</dbReference>
<protein>
    <submittedName>
        <fullName evidence="8">Glucooligosaccharide oxidase</fullName>
    </submittedName>
</protein>
<organism evidence="8">
    <name type="scientific">Pseudozyma antarctica</name>
    <name type="common">Yeast</name>
    <name type="synonym">Candida antarctica</name>
    <dbReference type="NCBI Taxonomy" id="84753"/>
    <lineage>
        <taxon>Eukaryota</taxon>
        <taxon>Fungi</taxon>
        <taxon>Dikarya</taxon>
        <taxon>Basidiomycota</taxon>
        <taxon>Ustilaginomycotina</taxon>
        <taxon>Ustilaginomycetes</taxon>
        <taxon>Ustilaginales</taxon>
        <taxon>Ustilaginaceae</taxon>
        <taxon>Moesziomyces</taxon>
    </lineage>
</organism>
<dbReference type="SUPFAM" id="SSF56176">
    <property type="entry name" value="FAD-binding/transporter-associated domain-like"/>
    <property type="match status" value="1"/>
</dbReference>
<dbReference type="InterPro" id="IPR050416">
    <property type="entry name" value="FAD-linked_Oxidoreductase"/>
</dbReference>
<evidence type="ECO:0000256" key="1">
    <source>
        <dbReference type="ARBA" id="ARBA00001974"/>
    </source>
</evidence>
<dbReference type="AlphaFoldDB" id="A0A081CI90"/>
<dbReference type="RefSeq" id="XP_014655222.1">
    <property type="nucleotide sequence ID" value="XM_014799736.1"/>
</dbReference>
<evidence type="ECO:0000256" key="5">
    <source>
        <dbReference type="ARBA" id="ARBA00023002"/>
    </source>
</evidence>
<evidence type="ECO:0000256" key="3">
    <source>
        <dbReference type="ARBA" id="ARBA00022630"/>
    </source>
</evidence>
<dbReference type="InterPro" id="IPR016166">
    <property type="entry name" value="FAD-bd_PCMH"/>
</dbReference>
<comment type="similarity">
    <text evidence="2">Belongs to the oxygen-dependent FAD-linked oxidoreductase family.</text>
</comment>
<evidence type="ECO:0000256" key="4">
    <source>
        <dbReference type="ARBA" id="ARBA00022827"/>
    </source>
</evidence>
<dbReference type="InterPro" id="IPR016169">
    <property type="entry name" value="FAD-bd_PCMH_sub2"/>
</dbReference>
<feature type="domain" description="FAD-binding PCMH-type" evidence="7">
    <location>
        <begin position="193"/>
        <end position="369"/>
    </location>
</feature>
<evidence type="ECO:0000259" key="7">
    <source>
        <dbReference type="PROSITE" id="PS51387"/>
    </source>
</evidence>
<comment type="cofactor">
    <cofactor evidence="1">
        <name>FAD</name>
        <dbReference type="ChEBI" id="CHEBI:57692"/>
    </cofactor>
</comment>
<evidence type="ECO:0000256" key="2">
    <source>
        <dbReference type="ARBA" id="ARBA00005466"/>
    </source>
</evidence>
<dbReference type="InterPro" id="IPR006094">
    <property type="entry name" value="Oxid_FAD_bind_N"/>
</dbReference>
<feature type="region of interest" description="Disordered" evidence="6">
    <location>
        <begin position="15"/>
        <end position="36"/>
    </location>
</feature>
<dbReference type="PROSITE" id="PS51387">
    <property type="entry name" value="FAD_PCMH"/>
    <property type="match status" value="1"/>
</dbReference>
<dbReference type="PANTHER" id="PTHR42973:SF39">
    <property type="entry name" value="FAD-BINDING PCMH-TYPE DOMAIN-CONTAINING PROTEIN"/>
    <property type="match status" value="1"/>
</dbReference>
<dbReference type="GO" id="GO:0071949">
    <property type="term" value="F:FAD binding"/>
    <property type="evidence" value="ECO:0007669"/>
    <property type="project" value="InterPro"/>
</dbReference>
<keyword evidence="5" id="KW-0560">Oxidoreductase</keyword>
<name>A0A081CI90_PSEA2</name>
<reference evidence="8" key="1">
    <citation type="submission" date="2014-07" db="EMBL/GenBank/DDBJ databases">
        <title>Draft genome sequence of the yeast Pseudozyma antarctica JCM 10317 known as a producer of lipase B which used in a wide range of industrial applications.</title>
        <authorList>
            <person name="Morita T."/>
            <person name="Saika A."/>
            <person name="Koike H."/>
        </authorList>
    </citation>
    <scope>NUCLEOTIDE SEQUENCE</scope>
    <source>
        <strain evidence="8">JCM 10317</strain>
    </source>
</reference>
<gene>
    <name evidence="8" type="ORF">PAN0_013d4608</name>
</gene>
<dbReference type="Gene3D" id="3.40.462.20">
    <property type="match status" value="1"/>
</dbReference>
<dbReference type="EMBL" id="DF830080">
    <property type="protein sequence ID" value="GAK66386.1"/>
    <property type="molecule type" value="Genomic_DNA"/>
</dbReference>
<dbReference type="GO" id="GO:0016491">
    <property type="term" value="F:oxidoreductase activity"/>
    <property type="evidence" value="ECO:0007669"/>
    <property type="project" value="UniProtKB-KW"/>
</dbReference>
<dbReference type="GeneID" id="26305529"/>
<keyword evidence="3" id="KW-0285">Flavoprotein</keyword>
<dbReference type="Pfam" id="PF08031">
    <property type="entry name" value="BBE"/>
    <property type="match status" value="1"/>
</dbReference>
<dbReference type="PANTHER" id="PTHR42973">
    <property type="entry name" value="BINDING OXIDOREDUCTASE, PUTATIVE (AFU_ORTHOLOGUE AFUA_1G17690)-RELATED"/>
    <property type="match status" value="1"/>
</dbReference>
<dbReference type="InterPro" id="IPR012951">
    <property type="entry name" value="BBE"/>
</dbReference>